<dbReference type="EMBL" id="JBGEWD010000008">
    <property type="protein sequence ID" value="MEY8000527.1"/>
    <property type="molecule type" value="Genomic_DNA"/>
</dbReference>
<feature type="transmembrane region" description="Helical" evidence="6">
    <location>
        <begin position="395"/>
        <end position="414"/>
    </location>
</feature>
<evidence type="ECO:0000313" key="8">
    <source>
        <dbReference type="EMBL" id="MEY8000527.1"/>
    </source>
</evidence>
<proteinExistence type="predicted"/>
<comment type="caution">
    <text evidence="8">The sequence shown here is derived from an EMBL/GenBank/DDBJ whole genome shotgun (WGS) entry which is preliminary data.</text>
</comment>
<sequence length="456" mass="50021">MGNANSIIDNNFISERMDRLPVSKIHYKILCLTGLGMFLDSFDIYLASSVLGALLKNGWSTITLNATFISVSFIGLLIGALITGFLGDKYGRKFVYRLNLLIFGGASLVAAISPNMSFLIVCRGFIGIGLGAEIVTGYALLGEFVPAKVRGRWVSMLSLITNIAVPVSALLGLIIIPTIGWRYMFVFVGISALIVWYLRKVIPESPRWYESKGKMEEAEKTIQIFEKSVEKDNNIKLQPISPSEIHVNKRTITTTPGKFSDLFKGKTLSRTIVGSITLITINTLIYTFITWVPTLFLKSGINLSKSLGYTTIMMIGAPLGAIIGSFIVDRYGRKWCIVLFMVLAGILGYAYPLQRNMFTILVLGFLLTIAIYILVTLGLAVYVPELFPTKIRLRGTGFANAAGRCATIFSPYGVAWLLNDYGSKPVFAALGVLLALTALIIAVFGVETKQKPLDEI</sequence>
<dbReference type="InterPro" id="IPR020846">
    <property type="entry name" value="MFS_dom"/>
</dbReference>
<feature type="transmembrane region" description="Helical" evidence="6">
    <location>
        <begin position="118"/>
        <end position="141"/>
    </location>
</feature>
<feature type="transmembrane region" description="Helical" evidence="6">
    <location>
        <begin position="181"/>
        <end position="198"/>
    </location>
</feature>
<feature type="transmembrane region" description="Helical" evidence="6">
    <location>
        <begin position="358"/>
        <end position="383"/>
    </location>
</feature>
<keyword evidence="4 6" id="KW-1133">Transmembrane helix</keyword>
<keyword evidence="3 6" id="KW-0812">Transmembrane</keyword>
<dbReference type="InterPro" id="IPR005828">
    <property type="entry name" value="MFS_sugar_transport-like"/>
</dbReference>
<comment type="subcellular location">
    <subcellularLocation>
        <location evidence="1">Cell membrane</location>
        <topology evidence="1">Multi-pass membrane protein</topology>
    </subcellularLocation>
</comment>
<dbReference type="PANTHER" id="PTHR23508">
    <property type="entry name" value="CARBOXYLIC ACID TRANSPORTER PROTEIN HOMOLOG"/>
    <property type="match status" value="1"/>
</dbReference>
<reference evidence="8 9" key="1">
    <citation type="submission" date="2024-08" db="EMBL/GenBank/DDBJ databases">
        <title>Clostridium lapicellarii sp. nov., and Clostridium renhuaiense sp. nov., two species isolated from the mud in a fermentation cellar used for producing sauce-flavour Chinese liquors.</title>
        <authorList>
            <person name="Yang F."/>
            <person name="Wang H."/>
            <person name="Chen L.Q."/>
            <person name="Zhou N."/>
            <person name="Lu J.J."/>
            <person name="Pu X.X."/>
            <person name="Wan B."/>
            <person name="Wang L."/>
            <person name="Liu S.J."/>
        </authorList>
    </citation>
    <scope>NUCLEOTIDE SEQUENCE [LARGE SCALE GENOMIC DNA]</scope>
    <source>
        <strain evidence="8 9">MT-5</strain>
    </source>
</reference>
<evidence type="ECO:0000313" key="9">
    <source>
        <dbReference type="Proteomes" id="UP001564657"/>
    </source>
</evidence>
<evidence type="ECO:0000256" key="4">
    <source>
        <dbReference type="ARBA" id="ARBA00022989"/>
    </source>
</evidence>
<organism evidence="8 9">
    <name type="scientific">Clostridium moutaii</name>
    <dbReference type="NCBI Taxonomy" id="3240932"/>
    <lineage>
        <taxon>Bacteria</taxon>
        <taxon>Bacillati</taxon>
        <taxon>Bacillota</taxon>
        <taxon>Clostridia</taxon>
        <taxon>Eubacteriales</taxon>
        <taxon>Clostridiaceae</taxon>
        <taxon>Clostridium</taxon>
    </lineage>
</organism>
<evidence type="ECO:0000256" key="5">
    <source>
        <dbReference type="ARBA" id="ARBA00023136"/>
    </source>
</evidence>
<dbReference type="SUPFAM" id="SSF103473">
    <property type="entry name" value="MFS general substrate transporter"/>
    <property type="match status" value="1"/>
</dbReference>
<dbReference type="PROSITE" id="PS00217">
    <property type="entry name" value="SUGAR_TRANSPORT_2"/>
    <property type="match status" value="1"/>
</dbReference>
<keyword evidence="5 6" id="KW-0472">Membrane</keyword>
<evidence type="ECO:0000256" key="6">
    <source>
        <dbReference type="SAM" id="Phobius"/>
    </source>
</evidence>
<protein>
    <submittedName>
        <fullName evidence="8">MFS transporter</fullName>
    </submittedName>
</protein>
<feature type="domain" description="Major facilitator superfamily (MFS) profile" evidence="7">
    <location>
        <begin position="29"/>
        <end position="449"/>
    </location>
</feature>
<accession>A0ABV4BP33</accession>
<evidence type="ECO:0000256" key="1">
    <source>
        <dbReference type="ARBA" id="ARBA00004651"/>
    </source>
</evidence>
<feature type="transmembrane region" description="Helical" evidence="6">
    <location>
        <begin position="25"/>
        <end position="46"/>
    </location>
</feature>
<evidence type="ECO:0000259" key="7">
    <source>
        <dbReference type="PROSITE" id="PS50850"/>
    </source>
</evidence>
<feature type="transmembrane region" description="Helical" evidence="6">
    <location>
        <begin position="309"/>
        <end position="328"/>
    </location>
</feature>
<feature type="transmembrane region" description="Helical" evidence="6">
    <location>
        <begin position="153"/>
        <end position="175"/>
    </location>
</feature>
<dbReference type="Pfam" id="PF00083">
    <property type="entry name" value="Sugar_tr"/>
    <property type="match status" value="1"/>
</dbReference>
<dbReference type="InterPro" id="IPR005829">
    <property type="entry name" value="Sugar_transporter_CS"/>
</dbReference>
<feature type="transmembrane region" description="Helical" evidence="6">
    <location>
        <begin position="426"/>
        <end position="446"/>
    </location>
</feature>
<dbReference type="Gene3D" id="1.20.1250.20">
    <property type="entry name" value="MFS general substrate transporter like domains"/>
    <property type="match status" value="1"/>
</dbReference>
<evidence type="ECO:0000256" key="3">
    <source>
        <dbReference type="ARBA" id="ARBA00022692"/>
    </source>
</evidence>
<dbReference type="Proteomes" id="UP001564657">
    <property type="component" value="Unassembled WGS sequence"/>
</dbReference>
<name>A0ABV4BP33_9CLOT</name>
<feature type="transmembrane region" description="Helical" evidence="6">
    <location>
        <begin position="66"/>
        <end position="87"/>
    </location>
</feature>
<gene>
    <name evidence="8" type="ORF">AB8U03_10030</name>
</gene>
<feature type="transmembrane region" description="Helical" evidence="6">
    <location>
        <begin position="94"/>
        <end position="112"/>
    </location>
</feature>
<evidence type="ECO:0000256" key="2">
    <source>
        <dbReference type="ARBA" id="ARBA00022448"/>
    </source>
</evidence>
<dbReference type="CDD" id="cd17316">
    <property type="entry name" value="MFS_SV2_like"/>
    <property type="match status" value="1"/>
</dbReference>
<feature type="transmembrane region" description="Helical" evidence="6">
    <location>
        <begin position="335"/>
        <end position="352"/>
    </location>
</feature>
<dbReference type="RefSeq" id="WP_369704415.1">
    <property type="nucleotide sequence ID" value="NZ_JBGEWD010000008.1"/>
</dbReference>
<keyword evidence="9" id="KW-1185">Reference proteome</keyword>
<dbReference type="InterPro" id="IPR036259">
    <property type="entry name" value="MFS_trans_sf"/>
</dbReference>
<feature type="transmembrane region" description="Helical" evidence="6">
    <location>
        <begin position="268"/>
        <end position="289"/>
    </location>
</feature>
<keyword evidence="2" id="KW-0813">Transport</keyword>
<dbReference type="PANTHER" id="PTHR23508:SF10">
    <property type="entry name" value="CARBOXYLIC ACID TRANSPORTER PROTEIN HOMOLOG"/>
    <property type="match status" value="1"/>
</dbReference>
<dbReference type="PROSITE" id="PS50850">
    <property type="entry name" value="MFS"/>
    <property type="match status" value="1"/>
</dbReference>